<evidence type="ECO:0000313" key="1">
    <source>
        <dbReference type="EMBL" id="MCI09986.1"/>
    </source>
</evidence>
<dbReference type="AlphaFoldDB" id="A0A392PF95"/>
<comment type="caution">
    <text evidence="1">The sequence shown here is derived from an EMBL/GenBank/DDBJ whole genome shotgun (WGS) entry which is preliminary data.</text>
</comment>
<feature type="non-terminal residue" evidence="1">
    <location>
        <position position="1"/>
    </location>
</feature>
<organism evidence="1 2">
    <name type="scientific">Trifolium medium</name>
    <dbReference type="NCBI Taxonomy" id="97028"/>
    <lineage>
        <taxon>Eukaryota</taxon>
        <taxon>Viridiplantae</taxon>
        <taxon>Streptophyta</taxon>
        <taxon>Embryophyta</taxon>
        <taxon>Tracheophyta</taxon>
        <taxon>Spermatophyta</taxon>
        <taxon>Magnoliopsida</taxon>
        <taxon>eudicotyledons</taxon>
        <taxon>Gunneridae</taxon>
        <taxon>Pentapetalae</taxon>
        <taxon>rosids</taxon>
        <taxon>fabids</taxon>
        <taxon>Fabales</taxon>
        <taxon>Fabaceae</taxon>
        <taxon>Papilionoideae</taxon>
        <taxon>50 kb inversion clade</taxon>
        <taxon>NPAAA clade</taxon>
        <taxon>Hologalegina</taxon>
        <taxon>IRL clade</taxon>
        <taxon>Trifolieae</taxon>
        <taxon>Trifolium</taxon>
    </lineage>
</organism>
<proteinExistence type="predicted"/>
<dbReference type="EMBL" id="LXQA010074624">
    <property type="protein sequence ID" value="MCI09986.1"/>
    <property type="molecule type" value="Genomic_DNA"/>
</dbReference>
<dbReference type="Proteomes" id="UP000265520">
    <property type="component" value="Unassembled WGS sequence"/>
</dbReference>
<accession>A0A392PF95</accession>
<name>A0A392PF95_9FABA</name>
<keyword evidence="2" id="KW-1185">Reference proteome</keyword>
<protein>
    <submittedName>
        <fullName evidence="1">Uncharacterized protein</fullName>
    </submittedName>
</protein>
<reference evidence="1 2" key="1">
    <citation type="journal article" date="2018" name="Front. Plant Sci.">
        <title>Red Clover (Trifolium pratense) and Zigzag Clover (T. medium) - A Picture of Genomic Similarities and Differences.</title>
        <authorList>
            <person name="Dluhosova J."/>
            <person name="Istvanek J."/>
            <person name="Nedelnik J."/>
            <person name="Repkova J."/>
        </authorList>
    </citation>
    <scope>NUCLEOTIDE SEQUENCE [LARGE SCALE GENOMIC DNA]</scope>
    <source>
        <strain evidence="2">cv. 10/8</strain>
        <tissue evidence="1">Leaf</tissue>
    </source>
</reference>
<sequence length="22" mass="2434">LRTFWHPVLLIPMALGGTANLI</sequence>
<evidence type="ECO:0000313" key="2">
    <source>
        <dbReference type="Proteomes" id="UP000265520"/>
    </source>
</evidence>